<reference evidence="1 2" key="1">
    <citation type="submission" date="2018-05" db="EMBL/GenBank/DDBJ databases">
        <title>Brachybacterium sp. M1HQ-2T, whole genome shotgun sequence.</title>
        <authorList>
            <person name="Tuo L."/>
        </authorList>
    </citation>
    <scope>NUCLEOTIDE SEQUENCE [LARGE SCALE GENOMIC DNA]</scope>
    <source>
        <strain evidence="1 2">M1HQ-2</strain>
    </source>
</reference>
<dbReference type="EMBL" id="QFKX01000001">
    <property type="protein sequence ID" value="PWH07368.1"/>
    <property type="molecule type" value="Genomic_DNA"/>
</dbReference>
<dbReference type="AlphaFoldDB" id="A0A2U2RNC9"/>
<name>A0A2U2RNC9_9MICO</name>
<comment type="caution">
    <text evidence="1">The sequence shown here is derived from an EMBL/GenBank/DDBJ whole genome shotgun (WGS) entry which is preliminary data.</text>
</comment>
<gene>
    <name evidence="1" type="ORF">DEO23_01615</name>
</gene>
<dbReference type="Proteomes" id="UP000245590">
    <property type="component" value="Unassembled WGS sequence"/>
</dbReference>
<evidence type="ECO:0000313" key="1">
    <source>
        <dbReference type="EMBL" id="PWH07368.1"/>
    </source>
</evidence>
<keyword evidence="2" id="KW-1185">Reference proteome</keyword>
<organism evidence="1 2">
    <name type="scientific">Brachybacterium endophyticum</name>
    <dbReference type="NCBI Taxonomy" id="2182385"/>
    <lineage>
        <taxon>Bacteria</taxon>
        <taxon>Bacillati</taxon>
        <taxon>Actinomycetota</taxon>
        <taxon>Actinomycetes</taxon>
        <taxon>Micrococcales</taxon>
        <taxon>Dermabacteraceae</taxon>
        <taxon>Brachybacterium</taxon>
    </lineage>
</organism>
<evidence type="ECO:0000313" key="2">
    <source>
        <dbReference type="Proteomes" id="UP000245590"/>
    </source>
</evidence>
<dbReference type="Gene3D" id="3.10.490.10">
    <property type="entry name" value="Gamma-glutamyl cyclotransferase-like"/>
    <property type="match status" value="1"/>
</dbReference>
<sequence length="208" mass="22351">MDPASELVWYVSYGSNMNAERLACYIEGGRPPGALIGYTGARDPAPPRDSAGVMLPGRLHFALRSRVWDGGIGFYDHEAEGPTPARAFLVTIEQFADVAAQEMHRPVQADDPVEALVREDLGPSAPTGARVAVGPGHYETLLRVGERDGLPMLTFTSPVGATGMTATQPTPAYLDMLAEGLRQAHGWDRERANAYFADRGADLETLVA</sequence>
<protein>
    <submittedName>
        <fullName evidence="1">Histone deacetylase</fullName>
    </submittedName>
</protein>
<accession>A0A2U2RNC9</accession>
<dbReference type="OrthoDB" id="3470041at2"/>
<proteinExistence type="predicted"/>
<dbReference type="RefSeq" id="WP_109274252.1">
    <property type="nucleotide sequence ID" value="NZ_QFKX01000001.1"/>
</dbReference>